<reference evidence="2" key="1">
    <citation type="submission" date="2020-06" db="EMBL/GenBank/DDBJ databases">
        <authorList>
            <consortium name="Plant Systems Biology data submission"/>
        </authorList>
    </citation>
    <scope>NUCLEOTIDE SEQUENCE</scope>
    <source>
        <strain evidence="2">D6</strain>
    </source>
</reference>
<dbReference type="Pfam" id="PF01248">
    <property type="entry name" value="Ribosomal_L7Ae"/>
    <property type="match status" value="1"/>
</dbReference>
<comment type="caution">
    <text evidence="2">The sequence shown here is derived from an EMBL/GenBank/DDBJ whole genome shotgun (WGS) entry which is preliminary data.</text>
</comment>
<dbReference type="SUPFAM" id="SSF55315">
    <property type="entry name" value="L30e-like"/>
    <property type="match status" value="1"/>
</dbReference>
<dbReference type="OrthoDB" id="48898at2759"/>
<protein>
    <recommendedName>
        <fullName evidence="1">Ribosomal protein eL8/eL30/eS12/Gadd45 domain-containing protein</fullName>
    </recommendedName>
</protein>
<proteinExistence type="predicted"/>
<evidence type="ECO:0000259" key="1">
    <source>
        <dbReference type="Pfam" id="PF01248"/>
    </source>
</evidence>
<gene>
    <name evidence="2" type="ORF">SEMRO_374_G129170.2</name>
</gene>
<dbReference type="EMBL" id="CAICTM010000373">
    <property type="protein sequence ID" value="CAB9509073.1"/>
    <property type="molecule type" value="Genomic_DNA"/>
</dbReference>
<evidence type="ECO:0000313" key="2">
    <source>
        <dbReference type="EMBL" id="CAB9509073.1"/>
    </source>
</evidence>
<organism evidence="2 3">
    <name type="scientific">Seminavis robusta</name>
    <dbReference type="NCBI Taxonomy" id="568900"/>
    <lineage>
        <taxon>Eukaryota</taxon>
        <taxon>Sar</taxon>
        <taxon>Stramenopiles</taxon>
        <taxon>Ochrophyta</taxon>
        <taxon>Bacillariophyta</taxon>
        <taxon>Bacillariophyceae</taxon>
        <taxon>Bacillariophycidae</taxon>
        <taxon>Naviculales</taxon>
        <taxon>Naviculaceae</taxon>
        <taxon>Seminavis</taxon>
    </lineage>
</organism>
<dbReference type="InterPro" id="IPR029064">
    <property type="entry name" value="Ribosomal_eL30-like_sf"/>
</dbReference>
<keyword evidence="3" id="KW-1185">Reference proteome</keyword>
<evidence type="ECO:0000313" key="3">
    <source>
        <dbReference type="Proteomes" id="UP001153069"/>
    </source>
</evidence>
<dbReference type="Gene3D" id="3.30.1330.30">
    <property type="match status" value="1"/>
</dbReference>
<dbReference type="Proteomes" id="UP001153069">
    <property type="component" value="Unassembled WGS sequence"/>
</dbReference>
<sequence length="222" mass="24443">MNRPTKRQKRENPKSWLHSHSLACVADAEGGSSEPIRTEVASNHSKEVFLERLEKEIIRPFDLYRGKTAHRNTLKDNSPATEEATSIEVNRPPWPKQIIIGTNQCTRALEKAMAGEELAVKPGLVVLARDIYPPTILSHVPVMAKKIAQSNDGKGGGLPILLLPGRASKELGKAFGPKHVSIVVFLDNEAQSPQSGKDNANEKSEAQERIASFVKFVKKNLL</sequence>
<dbReference type="InterPro" id="IPR004038">
    <property type="entry name" value="Ribosomal_eL8/eL30/eS12/Gad45"/>
</dbReference>
<feature type="domain" description="Ribosomal protein eL8/eL30/eS12/Gadd45" evidence="1">
    <location>
        <begin position="96"/>
        <end position="190"/>
    </location>
</feature>
<accession>A0A9N8DU62</accession>
<name>A0A9N8DU62_9STRA</name>
<dbReference type="AlphaFoldDB" id="A0A9N8DU62"/>